<dbReference type="Gene3D" id="2.60.300.12">
    <property type="entry name" value="HesB-like domain"/>
    <property type="match status" value="1"/>
</dbReference>
<feature type="domain" description="Core" evidence="2">
    <location>
        <begin position="14"/>
        <end position="116"/>
    </location>
</feature>
<dbReference type="InterPro" id="IPR016092">
    <property type="entry name" value="ATAP"/>
</dbReference>
<accession>A0ABU4RUF2</accession>
<protein>
    <submittedName>
        <fullName evidence="3">Iron-sulfur cluster assembly accessory protein</fullName>
    </submittedName>
</protein>
<dbReference type="EMBL" id="JAXAFO010000004">
    <property type="protein sequence ID" value="MDX6848505.1"/>
    <property type="molecule type" value="Genomic_DNA"/>
</dbReference>
<dbReference type="NCBIfam" id="TIGR00049">
    <property type="entry name" value="iron-sulfur cluster assembly accessory protein"/>
    <property type="match status" value="1"/>
</dbReference>
<dbReference type="SUPFAM" id="SSF89360">
    <property type="entry name" value="HesB-like domain"/>
    <property type="match status" value="1"/>
</dbReference>
<dbReference type="PANTHER" id="PTHR10072">
    <property type="entry name" value="IRON-SULFUR CLUSTER ASSEMBLY PROTEIN"/>
    <property type="match status" value="1"/>
</dbReference>
<evidence type="ECO:0000313" key="3">
    <source>
        <dbReference type="EMBL" id="MDX6848505.1"/>
    </source>
</evidence>
<dbReference type="Pfam" id="PF01521">
    <property type="entry name" value="Fe-S_biosyn"/>
    <property type="match status" value="1"/>
</dbReference>
<dbReference type="Proteomes" id="UP001273505">
    <property type="component" value="Unassembled WGS sequence"/>
</dbReference>
<gene>
    <name evidence="3" type="ORF">SCD92_03980</name>
</gene>
<dbReference type="PANTHER" id="PTHR10072:SF41">
    <property type="entry name" value="IRON-SULFUR CLUSTER ASSEMBLY 1 HOMOLOG, MITOCHONDRIAL"/>
    <property type="match status" value="1"/>
</dbReference>
<name>A0ABU4RUF2_9GAMM</name>
<reference evidence="3 4" key="1">
    <citation type="submission" date="2023-11" db="EMBL/GenBank/DDBJ databases">
        <title>Gilvimarinus fulvus sp. nov., isolated from the surface of Kelp.</title>
        <authorList>
            <person name="Sun Y.Y."/>
            <person name="Gong Y."/>
            <person name="Du Z.J."/>
        </authorList>
    </citation>
    <scope>NUCLEOTIDE SEQUENCE [LARGE SCALE GENOMIC DNA]</scope>
    <source>
        <strain evidence="3 4">SDUM040013</strain>
    </source>
</reference>
<dbReference type="InterPro" id="IPR035903">
    <property type="entry name" value="HesB-like_dom_sf"/>
</dbReference>
<keyword evidence="4" id="KW-1185">Reference proteome</keyword>
<evidence type="ECO:0000259" key="2">
    <source>
        <dbReference type="Pfam" id="PF01521"/>
    </source>
</evidence>
<comment type="caution">
    <text evidence="3">The sequence shown here is derived from an EMBL/GenBank/DDBJ whole genome shotgun (WGS) entry which is preliminary data.</text>
</comment>
<proteinExistence type="inferred from homology"/>
<dbReference type="RefSeq" id="WP_302721347.1">
    <property type="nucleotide sequence ID" value="NZ_JAULRU010000264.1"/>
</dbReference>
<comment type="similarity">
    <text evidence="1">Belongs to the HesB/IscA family.</text>
</comment>
<evidence type="ECO:0000256" key="1">
    <source>
        <dbReference type="ARBA" id="ARBA00006718"/>
    </source>
</evidence>
<dbReference type="InterPro" id="IPR050322">
    <property type="entry name" value="Fe-S_cluster_asmbl/transfer"/>
</dbReference>
<evidence type="ECO:0000313" key="4">
    <source>
        <dbReference type="Proteomes" id="UP001273505"/>
    </source>
</evidence>
<sequence length="121" mass="13009">MSVESFDPADTSLLEVTNDAAEHFKQQLAQDAKGANAVRLSVKESGCTGYMYVLDLVSEPSTTDKTMALGNGVTLLIDPASIPVVRGTCIDFVSQGLNRQLEFRNPNAQDYCGCGESFNIV</sequence>
<organism evidence="3 4">
    <name type="scientific">Gilvimarinus gilvus</name>
    <dbReference type="NCBI Taxonomy" id="3058038"/>
    <lineage>
        <taxon>Bacteria</taxon>
        <taxon>Pseudomonadati</taxon>
        <taxon>Pseudomonadota</taxon>
        <taxon>Gammaproteobacteria</taxon>
        <taxon>Cellvibrionales</taxon>
        <taxon>Cellvibrionaceae</taxon>
        <taxon>Gilvimarinus</taxon>
    </lineage>
</organism>
<dbReference type="InterPro" id="IPR000361">
    <property type="entry name" value="ATAP_core_dom"/>
</dbReference>